<keyword evidence="2" id="KW-1133">Transmembrane helix</keyword>
<keyword evidence="4" id="KW-1185">Reference proteome</keyword>
<organism evidence="3 4">
    <name type="scientific">Achaetomium macrosporum</name>
    <dbReference type="NCBI Taxonomy" id="79813"/>
    <lineage>
        <taxon>Eukaryota</taxon>
        <taxon>Fungi</taxon>
        <taxon>Dikarya</taxon>
        <taxon>Ascomycota</taxon>
        <taxon>Pezizomycotina</taxon>
        <taxon>Sordariomycetes</taxon>
        <taxon>Sordariomycetidae</taxon>
        <taxon>Sordariales</taxon>
        <taxon>Chaetomiaceae</taxon>
        <taxon>Achaetomium</taxon>
    </lineage>
</organism>
<feature type="compositionally biased region" description="Low complexity" evidence="1">
    <location>
        <begin position="162"/>
        <end position="181"/>
    </location>
</feature>
<dbReference type="EMBL" id="MU860458">
    <property type="protein sequence ID" value="KAK4233867.1"/>
    <property type="molecule type" value="Genomic_DNA"/>
</dbReference>
<keyword evidence="2" id="KW-0472">Membrane</keyword>
<protein>
    <submittedName>
        <fullName evidence="3">Uncharacterized protein</fullName>
    </submittedName>
</protein>
<evidence type="ECO:0000256" key="2">
    <source>
        <dbReference type="SAM" id="Phobius"/>
    </source>
</evidence>
<reference evidence="3" key="2">
    <citation type="submission" date="2023-05" db="EMBL/GenBank/DDBJ databases">
        <authorList>
            <consortium name="Lawrence Berkeley National Laboratory"/>
            <person name="Steindorff A."/>
            <person name="Hensen N."/>
            <person name="Bonometti L."/>
            <person name="Westerberg I."/>
            <person name="Brannstrom I.O."/>
            <person name="Guillou S."/>
            <person name="Cros-Aarteil S."/>
            <person name="Calhoun S."/>
            <person name="Haridas S."/>
            <person name="Kuo A."/>
            <person name="Mondo S."/>
            <person name="Pangilinan J."/>
            <person name="Riley R."/>
            <person name="Labutti K."/>
            <person name="Andreopoulos B."/>
            <person name="Lipzen A."/>
            <person name="Chen C."/>
            <person name="Yanf M."/>
            <person name="Daum C."/>
            <person name="Ng V."/>
            <person name="Clum A."/>
            <person name="Ohm R."/>
            <person name="Martin F."/>
            <person name="Silar P."/>
            <person name="Natvig D."/>
            <person name="Lalanne C."/>
            <person name="Gautier V."/>
            <person name="Ament-Velasquez S.L."/>
            <person name="Kruys A."/>
            <person name="Hutchinson M.I."/>
            <person name="Powell A.J."/>
            <person name="Barry K."/>
            <person name="Miller A.N."/>
            <person name="Grigoriev I.V."/>
            <person name="Debuchy R."/>
            <person name="Gladieux P."/>
            <person name="Thoren M.H."/>
            <person name="Johannesson H."/>
        </authorList>
    </citation>
    <scope>NUCLEOTIDE SEQUENCE</scope>
    <source>
        <strain evidence="3">CBS 532.94</strain>
    </source>
</reference>
<comment type="caution">
    <text evidence="3">The sequence shown here is derived from an EMBL/GenBank/DDBJ whole genome shotgun (WGS) entry which is preliminary data.</text>
</comment>
<feature type="compositionally biased region" description="Basic residues" evidence="1">
    <location>
        <begin position="193"/>
        <end position="203"/>
    </location>
</feature>
<reference evidence="3" key="1">
    <citation type="journal article" date="2023" name="Mol. Phylogenet. Evol.">
        <title>Genome-scale phylogeny and comparative genomics of the fungal order Sordariales.</title>
        <authorList>
            <person name="Hensen N."/>
            <person name="Bonometti L."/>
            <person name="Westerberg I."/>
            <person name="Brannstrom I.O."/>
            <person name="Guillou S."/>
            <person name="Cros-Aarteil S."/>
            <person name="Calhoun S."/>
            <person name="Haridas S."/>
            <person name="Kuo A."/>
            <person name="Mondo S."/>
            <person name="Pangilinan J."/>
            <person name="Riley R."/>
            <person name="LaButti K."/>
            <person name="Andreopoulos B."/>
            <person name="Lipzen A."/>
            <person name="Chen C."/>
            <person name="Yan M."/>
            <person name="Daum C."/>
            <person name="Ng V."/>
            <person name="Clum A."/>
            <person name="Steindorff A."/>
            <person name="Ohm R.A."/>
            <person name="Martin F."/>
            <person name="Silar P."/>
            <person name="Natvig D.O."/>
            <person name="Lalanne C."/>
            <person name="Gautier V."/>
            <person name="Ament-Velasquez S.L."/>
            <person name="Kruys A."/>
            <person name="Hutchinson M.I."/>
            <person name="Powell A.J."/>
            <person name="Barry K."/>
            <person name="Miller A.N."/>
            <person name="Grigoriev I.V."/>
            <person name="Debuchy R."/>
            <person name="Gladieux P."/>
            <person name="Hiltunen Thoren M."/>
            <person name="Johannesson H."/>
        </authorList>
    </citation>
    <scope>NUCLEOTIDE SEQUENCE</scope>
    <source>
        <strain evidence="3">CBS 532.94</strain>
    </source>
</reference>
<evidence type="ECO:0000256" key="1">
    <source>
        <dbReference type="SAM" id="MobiDB-lite"/>
    </source>
</evidence>
<evidence type="ECO:0000313" key="3">
    <source>
        <dbReference type="EMBL" id="KAK4233867.1"/>
    </source>
</evidence>
<evidence type="ECO:0000313" key="4">
    <source>
        <dbReference type="Proteomes" id="UP001303760"/>
    </source>
</evidence>
<gene>
    <name evidence="3" type="ORF">C8A03DRAFT_38389</name>
</gene>
<feature type="region of interest" description="Disordered" evidence="1">
    <location>
        <begin position="121"/>
        <end position="141"/>
    </location>
</feature>
<sequence length="219" mass="24096">MQPGTSNDNWTPVYFLVLLIPIGFVAAAVFWCFSARRRRRLDARRNHDRDLEVAVAAPAAAATIRGTHLFSLPRAPRGGPRLPPHSHIPSRALLSNSVWEGNQGRLLVTGPQKTTLRLPNADIALPGPTLSTTKHGPRRHYNGRGIEEAEQILIQPDTAPLSSSVRSSSSPSRPPGHVVSSLRHWHACESGPRRRREHHKKVAALRSTTEVLEEASEEG</sequence>
<keyword evidence="2" id="KW-0812">Transmembrane</keyword>
<name>A0AAN7H788_9PEZI</name>
<accession>A0AAN7H788</accession>
<dbReference type="Proteomes" id="UP001303760">
    <property type="component" value="Unassembled WGS sequence"/>
</dbReference>
<proteinExistence type="predicted"/>
<feature type="transmembrane region" description="Helical" evidence="2">
    <location>
        <begin position="12"/>
        <end position="35"/>
    </location>
</feature>
<dbReference type="AlphaFoldDB" id="A0AAN7H788"/>
<feature type="region of interest" description="Disordered" evidence="1">
    <location>
        <begin position="159"/>
        <end position="219"/>
    </location>
</feature>